<dbReference type="InterPro" id="IPR002938">
    <property type="entry name" value="FAD-bd"/>
</dbReference>
<gene>
    <name evidence="3" type="primary">mhpA_1</name>
    <name evidence="3" type="ORF">BN1047_00187</name>
</gene>
<dbReference type="InterPro" id="IPR036188">
    <property type="entry name" value="FAD/NAD-bd_sf"/>
</dbReference>
<reference evidence="3" key="2">
    <citation type="submission" date="2015-09" db="EMBL/GenBank/DDBJ databases">
        <title>Draft genome sequence of Mycobacterium neoaurum DSM 44074.</title>
        <authorList>
            <person name="Croce O."/>
            <person name="Robert C."/>
            <person name="Raoult D."/>
            <person name="Drancourt M."/>
        </authorList>
    </citation>
    <scope>NUCLEOTIDE SEQUENCE</scope>
    <source>
        <strain evidence="3">DSM 44074</strain>
    </source>
</reference>
<dbReference type="PRINTS" id="PR00420">
    <property type="entry name" value="RNGMNOXGNASE"/>
</dbReference>
<dbReference type="GO" id="GO:0019622">
    <property type="term" value="P:3-(3-hydroxy)phenylpropionate catabolic process"/>
    <property type="evidence" value="ECO:0007669"/>
    <property type="project" value="TreeGrafter"/>
</dbReference>
<protein>
    <submittedName>
        <fullName evidence="3">3-(3-hydroxyphenyl)propionate hydroxylase</fullName>
    </submittedName>
</protein>
<dbReference type="Gene3D" id="3.50.50.60">
    <property type="entry name" value="FAD/NAD(P)-binding domain"/>
    <property type="match status" value="1"/>
</dbReference>
<evidence type="ECO:0000259" key="2">
    <source>
        <dbReference type="Pfam" id="PF01494"/>
    </source>
</evidence>
<accession>A0AAV2WDI9</accession>
<evidence type="ECO:0000313" key="3">
    <source>
        <dbReference type="EMBL" id="CDQ42335.1"/>
    </source>
</evidence>
<sequence>MSGSTQQETVEHVPVVIVGGGPTGITVATLLAQYGVETLVLDRWSQVYPQPRAVHLDDEVYRILGRLGVAQEFAGIARPARGLQLIDRDMTVLARFRRDTTVTRNGYPAANMFDQPQLEEVLRTNLTRYRQAQLRGDTEVVDVLTTGSPLRLHVRSRATGQDSVISADFVLGCDGANSIVRTAIGAEMRSMGFDQRWLVVDIATDADLQQWEGVHQLCDEHRAGTYMRIGPDRYRWEFRLLDHESVDDYATVTELRPLIAPWMRGVDEASLRLIRTAEYTFRAQLADRWRRGNTFLLGDAAHLTPPFIGQGMGAGLRDAMNLAWKIAGVHHRDLAPSVLDSYETERRPHARHMISLALNVGRAMTSGGRIGAAARSALLPYLHVVPGLRAKVVDSRTPSLHSSSMVRRSLRPGGIAGQLCPNSRLGNGIRLDEHLGPCFGVITSAALSAAQQETITFRGACAVYAAPGSDLDRWLRRRHLAGAVVRPDGTVMIAGRNLDTICRAVPLFRRDRQHAHP</sequence>
<dbReference type="Gene3D" id="3.30.70.2450">
    <property type="match status" value="1"/>
</dbReference>
<proteinExistence type="predicted"/>
<dbReference type="GO" id="GO:0008688">
    <property type="term" value="F:3-(3-hydroxyphenyl)propionate hydroxylase activity"/>
    <property type="evidence" value="ECO:0007669"/>
    <property type="project" value="TreeGrafter"/>
</dbReference>
<evidence type="ECO:0000256" key="1">
    <source>
        <dbReference type="ARBA" id="ARBA00023002"/>
    </source>
</evidence>
<organism evidence="3 4">
    <name type="scientific">Mycolicibacterium neoaurum</name>
    <name type="common">Mycobacterium neoaurum</name>
    <dbReference type="NCBI Taxonomy" id="1795"/>
    <lineage>
        <taxon>Bacteria</taxon>
        <taxon>Bacillati</taxon>
        <taxon>Actinomycetota</taxon>
        <taxon>Actinomycetes</taxon>
        <taxon>Mycobacteriales</taxon>
        <taxon>Mycobacteriaceae</taxon>
        <taxon>Mycolicibacterium</taxon>
    </lineage>
</organism>
<name>A0AAV2WDI9_MYCNE</name>
<dbReference type="Pfam" id="PF01494">
    <property type="entry name" value="FAD_binding_3"/>
    <property type="match status" value="1"/>
</dbReference>
<dbReference type="SUPFAM" id="SSF51905">
    <property type="entry name" value="FAD/NAD(P)-binding domain"/>
    <property type="match status" value="1"/>
</dbReference>
<dbReference type="PANTHER" id="PTHR43476">
    <property type="entry name" value="3-(3-HYDROXY-PHENYL)PROPIONATE/3-HYDROXYCINNAMIC ACID HYDROXYLASE"/>
    <property type="match status" value="1"/>
</dbReference>
<feature type="domain" description="FAD-binding" evidence="2">
    <location>
        <begin position="13"/>
        <end position="355"/>
    </location>
</feature>
<dbReference type="AlphaFoldDB" id="A0AAV2WDI9"/>
<dbReference type="PANTHER" id="PTHR43476:SF3">
    <property type="entry name" value="FAD-BINDING MONOOXYGENASE"/>
    <property type="match status" value="1"/>
</dbReference>
<evidence type="ECO:0000313" key="4">
    <source>
        <dbReference type="Proteomes" id="UP000028864"/>
    </source>
</evidence>
<dbReference type="RefSeq" id="WP_030132924.1">
    <property type="nucleotide sequence ID" value="NZ_LK021337.1"/>
</dbReference>
<dbReference type="InterPro" id="IPR050631">
    <property type="entry name" value="PheA/TfdB_FAD_monoxygenase"/>
</dbReference>
<dbReference type="NCBIfam" id="NF004829">
    <property type="entry name" value="PRK06183.1-3"/>
    <property type="match status" value="1"/>
</dbReference>
<dbReference type="GO" id="GO:0071949">
    <property type="term" value="F:FAD binding"/>
    <property type="evidence" value="ECO:0007669"/>
    <property type="project" value="InterPro"/>
</dbReference>
<keyword evidence="1" id="KW-0560">Oxidoreductase</keyword>
<reference evidence="3" key="1">
    <citation type="submission" date="2014-05" db="EMBL/GenBank/DDBJ databases">
        <authorList>
            <person name="Urmite Genomes"/>
        </authorList>
    </citation>
    <scope>NUCLEOTIDE SEQUENCE</scope>
    <source>
        <strain evidence="3">DSM 44074</strain>
    </source>
</reference>
<dbReference type="Proteomes" id="UP000028864">
    <property type="component" value="Unassembled WGS sequence"/>
</dbReference>
<dbReference type="EMBL" id="LK021337">
    <property type="protein sequence ID" value="CDQ42335.1"/>
    <property type="molecule type" value="Genomic_DNA"/>
</dbReference>